<dbReference type="Proteomes" id="UP000504610">
    <property type="component" value="Chromosome 9"/>
</dbReference>
<name>A0A9W3CGT4_RAPSA</name>
<dbReference type="RefSeq" id="XP_056850714.1">
    <property type="nucleotide sequence ID" value="XM_056994734.1"/>
</dbReference>
<evidence type="ECO:0000259" key="2">
    <source>
        <dbReference type="Pfam" id="PF13966"/>
    </source>
</evidence>
<gene>
    <name evidence="4" type="primary">LOC130500037</name>
</gene>
<sequence>MAQAPKAKATGSNFSSIRIHNGKDTLFWFDNWLDLGRLIDIAGDSGTLVMGIQRYATVASAVSSGRWNLRRCRSSHLRAMIARINSAPPPVEEAESDRLLWRQGENDYKPWFSSKNTWNQVRRQGAKVEWSKILWFSHSVPRYSFIAWLAFHNRLSTGARTQTKHGITYSSLVHTHIRSGQSSQVLFFLVQAQTGASQSPHCYRPAGLLLTHVSFVSPSKLQSTVFGERGTAGNTRGLIAQPNNSYTSSTRPYETASHPYAPKTRRPAANL</sequence>
<dbReference type="InterPro" id="IPR026960">
    <property type="entry name" value="RVT-Znf"/>
</dbReference>
<dbReference type="KEGG" id="rsz:130500037"/>
<evidence type="ECO:0000313" key="4">
    <source>
        <dbReference type="RefSeq" id="XP_056850714.1"/>
    </source>
</evidence>
<evidence type="ECO:0000313" key="3">
    <source>
        <dbReference type="Proteomes" id="UP000504610"/>
    </source>
</evidence>
<dbReference type="GeneID" id="130500037"/>
<evidence type="ECO:0000256" key="1">
    <source>
        <dbReference type="SAM" id="MobiDB-lite"/>
    </source>
</evidence>
<protein>
    <submittedName>
        <fullName evidence="4">Uncharacterized protein LOC130500037</fullName>
    </submittedName>
</protein>
<reference evidence="3" key="1">
    <citation type="journal article" date="2019" name="Database">
        <title>The radish genome database (RadishGD): an integrated information resource for radish genomics.</title>
        <authorList>
            <person name="Yu H.J."/>
            <person name="Baek S."/>
            <person name="Lee Y.J."/>
            <person name="Cho A."/>
            <person name="Mun J.H."/>
        </authorList>
    </citation>
    <scope>NUCLEOTIDE SEQUENCE [LARGE SCALE GENOMIC DNA]</scope>
    <source>
        <strain evidence="3">cv. WK10039</strain>
    </source>
</reference>
<proteinExistence type="predicted"/>
<dbReference type="Pfam" id="PF13966">
    <property type="entry name" value="zf-RVT"/>
    <property type="match status" value="1"/>
</dbReference>
<organism evidence="3 4">
    <name type="scientific">Raphanus sativus</name>
    <name type="common">Radish</name>
    <name type="synonym">Raphanus raphanistrum var. sativus</name>
    <dbReference type="NCBI Taxonomy" id="3726"/>
    <lineage>
        <taxon>Eukaryota</taxon>
        <taxon>Viridiplantae</taxon>
        <taxon>Streptophyta</taxon>
        <taxon>Embryophyta</taxon>
        <taxon>Tracheophyta</taxon>
        <taxon>Spermatophyta</taxon>
        <taxon>Magnoliopsida</taxon>
        <taxon>eudicotyledons</taxon>
        <taxon>Gunneridae</taxon>
        <taxon>Pentapetalae</taxon>
        <taxon>rosids</taxon>
        <taxon>malvids</taxon>
        <taxon>Brassicales</taxon>
        <taxon>Brassicaceae</taxon>
        <taxon>Brassiceae</taxon>
        <taxon>Raphanus</taxon>
    </lineage>
</organism>
<reference evidence="4" key="2">
    <citation type="submission" date="2025-08" db="UniProtKB">
        <authorList>
            <consortium name="RefSeq"/>
        </authorList>
    </citation>
    <scope>IDENTIFICATION</scope>
    <source>
        <tissue evidence="4">Leaf</tissue>
    </source>
</reference>
<keyword evidence="3" id="KW-1185">Reference proteome</keyword>
<dbReference type="AlphaFoldDB" id="A0A9W3CGT4"/>
<feature type="region of interest" description="Disordered" evidence="1">
    <location>
        <begin position="232"/>
        <end position="271"/>
    </location>
</feature>
<accession>A0A9W3CGT4</accession>
<feature type="domain" description="Reverse transcriptase zinc-binding" evidence="2">
    <location>
        <begin position="112"/>
        <end position="168"/>
    </location>
</feature>
<feature type="compositionally biased region" description="Polar residues" evidence="1">
    <location>
        <begin position="241"/>
        <end position="252"/>
    </location>
</feature>
<dbReference type="OrthoDB" id="1938625at2759"/>